<name>A0A915EGE1_9BILA</name>
<dbReference type="GO" id="GO:0005576">
    <property type="term" value="C:extracellular region"/>
    <property type="evidence" value="ECO:0007669"/>
    <property type="project" value="UniProtKB-SubCell"/>
</dbReference>
<evidence type="ECO:0000256" key="5">
    <source>
        <dbReference type="SAM" id="MobiDB-lite"/>
    </source>
</evidence>
<evidence type="ECO:0000256" key="3">
    <source>
        <dbReference type="ARBA" id="ARBA00022525"/>
    </source>
</evidence>
<dbReference type="Proteomes" id="UP000887574">
    <property type="component" value="Unplaced"/>
</dbReference>
<keyword evidence="4" id="KW-1015">Disulfide bond</keyword>
<comment type="subcellular location">
    <subcellularLocation>
        <location evidence="1">Secreted</location>
    </subcellularLocation>
</comment>
<evidence type="ECO:0000256" key="4">
    <source>
        <dbReference type="ARBA" id="ARBA00023157"/>
    </source>
</evidence>
<feature type="compositionally biased region" description="Low complexity" evidence="5">
    <location>
        <begin position="283"/>
        <end position="292"/>
    </location>
</feature>
<evidence type="ECO:0000313" key="6">
    <source>
        <dbReference type="Proteomes" id="UP000887574"/>
    </source>
</evidence>
<feature type="region of interest" description="Disordered" evidence="5">
    <location>
        <begin position="267"/>
        <end position="292"/>
    </location>
</feature>
<sequence length="425" mass="48442">MTTFQCPNGFFLSQFSSAYDGSERFYKFGCSRFSNIMSFDEECSTTETASTENGDMYLSCGSDQYTVGVEIIEDVTAQGIDSWQLLCCRSEAIKIRIGDCVDTKFINDYRRASTFSSSAQVIRRWQAMPENGDRRWWLQLCPIDLIIKKPRSVSEIRARRQLPWEWSSRGRFPATIQEYNPMFMDHLQQEDIRRRKLFESTNRVQQPNSFSGSHFVGNNIPMTTPEYIRVDQETVSTTIDMPKLIHQSRPTYRSRVHQFNEKIRSRVYSTSTIPTTPKPAPPRTSTASTTDSKPVEALDYYDMYDEKFDKKKHTEGGLLRGVSDFLQNIQDGLTLAQAAFPADNGNFQMKIAVTPPTPATTKTNLMFSNDDESLQIGPFVQQFHKKEGPMPEAPTSSTAPAPKREMNSIEGMLQMFGLCQGHPEL</sequence>
<protein>
    <submittedName>
        <fullName evidence="7">Uncharacterized protein</fullName>
    </submittedName>
</protein>
<organism evidence="6 7">
    <name type="scientific">Ditylenchus dipsaci</name>
    <dbReference type="NCBI Taxonomy" id="166011"/>
    <lineage>
        <taxon>Eukaryota</taxon>
        <taxon>Metazoa</taxon>
        <taxon>Ecdysozoa</taxon>
        <taxon>Nematoda</taxon>
        <taxon>Chromadorea</taxon>
        <taxon>Rhabditida</taxon>
        <taxon>Tylenchina</taxon>
        <taxon>Tylenchomorpha</taxon>
        <taxon>Sphaerularioidea</taxon>
        <taxon>Anguinidae</taxon>
        <taxon>Anguininae</taxon>
        <taxon>Ditylenchus</taxon>
    </lineage>
</organism>
<dbReference type="Pfam" id="PF14704">
    <property type="entry name" value="DERM"/>
    <property type="match status" value="1"/>
</dbReference>
<keyword evidence="3" id="KW-0964">Secreted</keyword>
<dbReference type="WBParaSite" id="jg5775">
    <property type="protein sequence ID" value="jg5775"/>
    <property type="gene ID" value="jg5775"/>
</dbReference>
<dbReference type="AlphaFoldDB" id="A0A915EGE1"/>
<keyword evidence="6" id="KW-1185">Reference proteome</keyword>
<dbReference type="InterPro" id="IPR026645">
    <property type="entry name" value="Dermatopontin"/>
</dbReference>
<evidence type="ECO:0000256" key="2">
    <source>
        <dbReference type="ARBA" id="ARBA00008712"/>
    </source>
</evidence>
<evidence type="ECO:0000256" key="1">
    <source>
        <dbReference type="ARBA" id="ARBA00004613"/>
    </source>
</evidence>
<reference evidence="7" key="1">
    <citation type="submission" date="2022-11" db="UniProtKB">
        <authorList>
            <consortium name="WormBaseParasite"/>
        </authorList>
    </citation>
    <scope>IDENTIFICATION</scope>
</reference>
<comment type="similarity">
    <text evidence="2">Belongs to the dermatopontin family.</text>
</comment>
<evidence type="ECO:0000313" key="7">
    <source>
        <dbReference type="WBParaSite" id="jg5775"/>
    </source>
</evidence>
<accession>A0A915EGE1</accession>
<proteinExistence type="inferred from homology"/>